<evidence type="ECO:0000256" key="5">
    <source>
        <dbReference type="ARBA" id="ARBA00022729"/>
    </source>
</evidence>
<keyword evidence="6 14" id="KW-1040">Host Golgi apparatus</keyword>
<evidence type="ECO:0000256" key="9">
    <source>
        <dbReference type="ARBA" id="ARBA00022879"/>
    </source>
</evidence>
<evidence type="ECO:0000256" key="3">
    <source>
        <dbReference type="ARBA" id="ARBA00022521"/>
    </source>
</evidence>
<evidence type="ECO:0000256" key="4">
    <source>
        <dbReference type="ARBA" id="ARBA00022595"/>
    </source>
</evidence>
<evidence type="ECO:0000256" key="2">
    <source>
        <dbReference type="ARBA" id="ARBA00022511"/>
    </source>
</evidence>
<keyword evidence="9 14" id="KW-0261">Viral envelope protein</keyword>
<dbReference type="GO" id="GO:0020002">
    <property type="term" value="C:host cell plasma membrane"/>
    <property type="evidence" value="ECO:0007669"/>
    <property type="project" value="UniProtKB-SubCell"/>
</dbReference>
<keyword evidence="4 14" id="KW-1162">Viral penetration into host cytoplasm</keyword>
<evidence type="ECO:0000256" key="12">
    <source>
        <dbReference type="ARBA" id="ARBA00023180"/>
    </source>
</evidence>
<proteinExistence type="inferred from homology"/>
<keyword evidence="11" id="KW-1015">Disulfide bond</keyword>
<dbReference type="InterPro" id="IPR002689">
    <property type="entry name" value="Cytomegalo_gL"/>
</dbReference>
<keyword evidence="10 14" id="KW-0472">Membrane</keyword>
<evidence type="ECO:0000256" key="8">
    <source>
        <dbReference type="ARBA" id="ARBA00022870"/>
    </source>
</evidence>
<evidence type="ECO:0000256" key="11">
    <source>
        <dbReference type="ARBA" id="ARBA00023157"/>
    </source>
</evidence>
<keyword evidence="2 14" id="KW-1032">Host cell membrane</keyword>
<dbReference type="EMBL" id="HG531783">
    <property type="protein sequence ID" value="CDI95443.1"/>
    <property type="molecule type" value="Genomic_DNA"/>
</dbReference>
<dbReference type="PROSITE" id="PS52025">
    <property type="entry name" value="GL_BHV"/>
    <property type="match status" value="1"/>
</dbReference>
<evidence type="ECO:0000256" key="6">
    <source>
        <dbReference type="ARBA" id="ARBA00022812"/>
    </source>
</evidence>
<comment type="subunit">
    <text evidence="14">Interacts with glycoprotein H (gH); this interaction is necessary for the correct processing and cell surface expression of gH.</text>
</comment>
<keyword evidence="13 14" id="KW-1160">Virus entry into host cell</keyword>
<comment type="subcellular location">
    <subcellularLocation>
        <location evidence="14">Virion membrane</location>
        <topology evidence="14">Peripheral membrane protein</topology>
        <orientation evidence="14">Extracellular side</orientation>
    </subcellularLocation>
    <subcellularLocation>
        <location evidence="14">Host cell membrane</location>
        <topology evidence="14">Peripheral membrane protein</topology>
        <orientation evidence="14">Extracellular side</orientation>
    </subcellularLocation>
    <subcellularLocation>
        <location evidence="14">Host Golgi apparatus</location>
        <location evidence="14">Host trans-Golgi network</location>
    </subcellularLocation>
    <text evidence="14">gL associates with the extravirion surface through its binding to gH. During virion morphogenesis, this protein probably accumulates in the host trans-Golgi where secondary envelopment occurs.</text>
</comment>
<sequence>MYECMFFSHRLTIGFYIPLIVLTTISSLSESLGERQKTACTVAAISCANSDTYNRTTVSNHTFFYISDRWKYSELIRYEKPTWDLRHDKLIHVDREFLDIVSLLHNNENQLRTLLTIFRSDSAPPWVKFMRGYSQCLDHPIIYTCVEEKCQQYNLEELPYGKDIFLENVVGFDLGAPPHNMSVLIAVSNTKPKITKVLRITSTSLTLFDALYNTVLTFFRSIGARNVDVVRRLILYQASLSGPHRDAPIHNYLNRDLS</sequence>
<evidence type="ECO:0000313" key="16">
    <source>
        <dbReference type="Proteomes" id="UP000163196"/>
    </source>
</evidence>
<evidence type="ECO:0000256" key="13">
    <source>
        <dbReference type="ARBA" id="ARBA00023296"/>
    </source>
</evidence>
<dbReference type="GO" id="GO:0019064">
    <property type="term" value="P:fusion of virus membrane with host plasma membrane"/>
    <property type="evidence" value="ECO:0007669"/>
    <property type="project" value="UniProtKB-UniRule"/>
</dbReference>
<dbReference type="GO" id="GO:0046718">
    <property type="term" value="P:symbiont entry into host cell"/>
    <property type="evidence" value="ECO:0007669"/>
    <property type="project" value="UniProtKB-KW"/>
</dbReference>
<evidence type="ECO:0000256" key="1">
    <source>
        <dbReference type="ARBA" id="ARBA00022506"/>
    </source>
</evidence>
<keyword evidence="12 14" id="KW-0325">Glycoprotein</keyword>
<keyword evidence="8 14" id="KW-1043">Host membrane</keyword>
<keyword evidence="7 14" id="KW-0946">Virion</keyword>
<name>U6HC64_9BETA</name>
<protein>
    <recommendedName>
        <fullName evidence="14">Envelope glycoprotein L</fullName>
        <shortName evidence="14">gL</shortName>
    </recommendedName>
</protein>
<accession>U6HC64</accession>
<keyword evidence="1 14" id="KW-1168">Fusion of virus membrane with host membrane</keyword>
<dbReference type="Pfam" id="PF01801">
    <property type="entry name" value="Cytomega_gL"/>
    <property type="match status" value="1"/>
</dbReference>
<reference evidence="15 16" key="2">
    <citation type="submission" date="2013-11" db="EMBL/GenBank/DDBJ databases">
        <title>Genome sequence of a novel, newly isolated strain of guinea pig cytomegalovirus: CIDMTR strain.</title>
        <authorList>
            <person name="Schleiss M.R."/>
            <person name="Hernandez-Alvarado N."/>
            <person name="Ramaraj T."/>
            <person name="Crow J.A."/>
        </authorList>
    </citation>
    <scope>NUCLEOTIDE SEQUENCE [LARGE SCALE GENOMIC DNA]</scope>
    <source>
        <strain evidence="15">CIDMTR</strain>
    </source>
</reference>
<evidence type="ECO:0000256" key="10">
    <source>
        <dbReference type="ARBA" id="ARBA00023136"/>
    </source>
</evidence>
<evidence type="ECO:0000256" key="7">
    <source>
        <dbReference type="ARBA" id="ARBA00022844"/>
    </source>
</evidence>
<keyword evidence="5" id="KW-0732">Signal</keyword>
<gene>
    <name evidence="14" type="primary">gL</name>
</gene>
<evidence type="ECO:0000313" key="15">
    <source>
        <dbReference type="EMBL" id="CDI95443.1"/>
    </source>
</evidence>
<dbReference type="GO" id="GO:0044177">
    <property type="term" value="C:host cell Golgi apparatus"/>
    <property type="evidence" value="ECO:0007669"/>
    <property type="project" value="UniProtKB-SubCell"/>
</dbReference>
<organism evidence="15 16">
    <name type="scientific">Caviid herpesvirus 2 str. CIDMTR</name>
    <dbReference type="NCBI Taxonomy" id="1415526"/>
    <lineage>
        <taxon>Viruses</taxon>
        <taxon>Duplodnaviria</taxon>
        <taxon>Heunggongvirae</taxon>
        <taxon>Peploviricota</taxon>
        <taxon>Herviviricetes</taxon>
        <taxon>Herpesvirales</taxon>
        <taxon>Orthoherpesviridae</taxon>
        <taxon>Betaherpesvirinae</taxon>
        <taxon>Quwivirus</taxon>
        <taxon>Quwivirus caviidbeta2</taxon>
    </lineage>
</organism>
<dbReference type="GO" id="GO:0055036">
    <property type="term" value="C:virion membrane"/>
    <property type="evidence" value="ECO:0007669"/>
    <property type="project" value="UniProtKB-SubCell"/>
</dbReference>
<keyword evidence="3 14" id="KW-1169">Fusion of virus membrane with host cell membrane</keyword>
<dbReference type="HAMAP" id="MF_04036">
    <property type="entry name" value="HSV_GL_betahv"/>
    <property type="match status" value="1"/>
</dbReference>
<dbReference type="Proteomes" id="UP000163196">
    <property type="component" value="Genome"/>
</dbReference>
<evidence type="ECO:0000256" key="14">
    <source>
        <dbReference type="HAMAP-Rule" id="MF_04036"/>
    </source>
</evidence>
<comment type="function">
    <text evidence="14">The heterodimer glycoprotein H-glycoprotein L is required for the fusion of viral and plasma membranes leading to virus entry into the host cell. Acts as a functional inhibitor of gH and maintains gH in an inhibited form. Upon binding to host integrins, gL dissociates from gH leading to activation of the viral fusion glycoproteins gB and gH.</text>
</comment>
<reference evidence="15 16" key="1">
    <citation type="submission" date="2013-09" db="EMBL/GenBank/DDBJ databases">
        <authorList>
            <person name="Sundararajan A."/>
        </authorList>
    </citation>
    <scope>NUCLEOTIDE SEQUENCE [LARGE SCALE GENOMIC DNA]</scope>
    <source>
        <strain evidence="15">CIDMTR</strain>
    </source>
</reference>
<dbReference type="GO" id="GO:0019031">
    <property type="term" value="C:viral envelope"/>
    <property type="evidence" value="ECO:0007669"/>
    <property type="project" value="UniProtKB-UniRule"/>
</dbReference>